<keyword evidence="2" id="KW-1185">Reference proteome</keyword>
<sequence>MSVGDIRIADLFEAIGDALTLPPGTTPADEAARQALLGHRITAVCAAVDHVQATGDPIQALALLDTQVETHPIAYTPQPRRTPEGGR</sequence>
<dbReference type="EMBL" id="CP074133">
    <property type="protein sequence ID" value="QUX24561.1"/>
    <property type="molecule type" value="Genomic_DNA"/>
</dbReference>
<reference evidence="1 2" key="1">
    <citation type="submission" date="2021-05" db="EMBL/GenBank/DDBJ databases">
        <title>Direct Submission.</title>
        <authorList>
            <person name="Li K."/>
            <person name="Gao J."/>
        </authorList>
    </citation>
    <scope>NUCLEOTIDE SEQUENCE [LARGE SCALE GENOMIC DNA]</scope>
    <source>
        <strain evidence="1 2">Mg02</strain>
    </source>
</reference>
<accession>A0ABX8BUU2</accession>
<gene>
    <name evidence="1" type="ORF">KGD84_09975</name>
</gene>
<dbReference type="Proteomes" id="UP000676079">
    <property type="component" value="Chromosome"/>
</dbReference>
<evidence type="ECO:0000313" key="1">
    <source>
        <dbReference type="EMBL" id="QUX24561.1"/>
    </source>
</evidence>
<name>A0ABX8BUU2_9ACTN</name>
<organism evidence="1 2">
    <name type="scientific">Nocardiopsis changdeensis</name>
    <dbReference type="NCBI Taxonomy" id="2831969"/>
    <lineage>
        <taxon>Bacteria</taxon>
        <taxon>Bacillati</taxon>
        <taxon>Actinomycetota</taxon>
        <taxon>Actinomycetes</taxon>
        <taxon>Streptosporangiales</taxon>
        <taxon>Nocardiopsidaceae</taxon>
        <taxon>Nocardiopsis</taxon>
    </lineage>
</organism>
<evidence type="ECO:0000313" key="2">
    <source>
        <dbReference type="Proteomes" id="UP000676079"/>
    </source>
</evidence>
<proteinExistence type="predicted"/>
<dbReference type="RefSeq" id="WP_220559984.1">
    <property type="nucleotide sequence ID" value="NZ_CP074133.1"/>
</dbReference>
<protein>
    <submittedName>
        <fullName evidence="1">Uncharacterized protein</fullName>
    </submittedName>
</protein>